<dbReference type="AlphaFoldDB" id="A0A366IAM0"/>
<dbReference type="InterPro" id="IPR001650">
    <property type="entry name" value="Helicase_C-like"/>
</dbReference>
<dbReference type="Gene3D" id="3.40.50.300">
    <property type="entry name" value="P-loop containing nucleotide triphosphate hydrolases"/>
    <property type="match status" value="2"/>
</dbReference>
<keyword evidence="3 12" id="KW-0547">Nucleotide-binding</keyword>
<dbReference type="CDD" id="cd18787">
    <property type="entry name" value="SF2_C_DEAD"/>
    <property type="match status" value="1"/>
</dbReference>
<accession>A0A366IAM0</accession>
<dbReference type="SMART" id="SM00487">
    <property type="entry name" value="DEXDc"/>
    <property type="match status" value="1"/>
</dbReference>
<evidence type="ECO:0000259" key="14">
    <source>
        <dbReference type="PROSITE" id="PS51192"/>
    </source>
</evidence>
<evidence type="ECO:0000256" key="4">
    <source>
        <dbReference type="ARBA" id="ARBA00022801"/>
    </source>
</evidence>
<dbReference type="CDD" id="cd12252">
    <property type="entry name" value="RRM_DbpA"/>
    <property type="match status" value="1"/>
</dbReference>
<dbReference type="Gene3D" id="3.30.70.330">
    <property type="match status" value="1"/>
</dbReference>
<dbReference type="GO" id="GO:0003724">
    <property type="term" value="F:RNA helicase activity"/>
    <property type="evidence" value="ECO:0007669"/>
    <property type="project" value="UniProtKB-EC"/>
</dbReference>
<dbReference type="SMART" id="SM00490">
    <property type="entry name" value="HELICc"/>
    <property type="match status" value="1"/>
</dbReference>
<dbReference type="InterPro" id="IPR000629">
    <property type="entry name" value="RNA-helicase_DEAD-box_CS"/>
</dbReference>
<evidence type="ECO:0000256" key="1">
    <source>
        <dbReference type="ARBA" id="ARBA00012552"/>
    </source>
</evidence>
<protein>
    <recommendedName>
        <fullName evidence="10">ATP-dependent RNA helicase CshA</fullName>
        <ecNumber evidence="1">3.6.4.13</ecNumber>
    </recommendedName>
</protein>
<dbReference type="Proteomes" id="UP000253490">
    <property type="component" value="Unassembled WGS sequence"/>
</dbReference>
<feature type="domain" description="Helicase C-terminal" evidence="15">
    <location>
        <begin position="217"/>
        <end position="378"/>
    </location>
</feature>
<dbReference type="Pfam" id="PF00270">
    <property type="entry name" value="DEAD"/>
    <property type="match status" value="1"/>
</dbReference>
<keyword evidence="7" id="KW-0346">Stress response</keyword>
<dbReference type="CDD" id="cd00268">
    <property type="entry name" value="DEADc"/>
    <property type="match status" value="1"/>
</dbReference>
<evidence type="ECO:0000256" key="3">
    <source>
        <dbReference type="ARBA" id="ARBA00022741"/>
    </source>
</evidence>
<dbReference type="GO" id="GO:0033592">
    <property type="term" value="F:RNA strand annealing activity"/>
    <property type="evidence" value="ECO:0007669"/>
    <property type="project" value="TreeGrafter"/>
</dbReference>
<comment type="catalytic activity">
    <reaction evidence="9">
        <text>ATP + H2O = ADP + phosphate + H(+)</text>
        <dbReference type="Rhea" id="RHEA:13065"/>
        <dbReference type="ChEBI" id="CHEBI:15377"/>
        <dbReference type="ChEBI" id="CHEBI:15378"/>
        <dbReference type="ChEBI" id="CHEBI:30616"/>
        <dbReference type="ChEBI" id="CHEBI:43474"/>
        <dbReference type="ChEBI" id="CHEBI:456216"/>
        <dbReference type="EC" id="3.6.4.13"/>
    </reaction>
</comment>
<dbReference type="EMBL" id="QNRX01000004">
    <property type="protein sequence ID" value="RBP67357.1"/>
    <property type="molecule type" value="Genomic_DNA"/>
</dbReference>
<dbReference type="Pfam" id="PF00271">
    <property type="entry name" value="Helicase_C"/>
    <property type="match status" value="1"/>
</dbReference>
<dbReference type="PROSITE" id="PS51194">
    <property type="entry name" value="HELICASE_CTER"/>
    <property type="match status" value="1"/>
</dbReference>
<feature type="domain" description="DEAD-box RNA helicase Q" evidence="16">
    <location>
        <begin position="4"/>
        <end position="32"/>
    </location>
</feature>
<gene>
    <name evidence="17" type="ORF">DES36_10456</name>
</gene>
<evidence type="ECO:0000256" key="5">
    <source>
        <dbReference type="ARBA" id="ARBA00022806"/>
    </source>
</evidence>
<evidence type="ECO:0000259" key="15">
    <source>
        <dbReference type="PROSITE" id="PS51194"/>
    </source>
</evidence>
<dbReference type="PROSITE" id="PS51195">
    <property type="entry name" value="Q_MOTIF"/>
    <property type="match status" value="1"/>
</dbReference>
<organism evidence="17 18">
    <name type="scientific">Alkalibaculum bacchi</name>
    <dbReference type="NCBI Taxonomy" id="645887"/>
    <lineage>
        <taxon>Bacteria</taxon>
        <taxon>Bacillati</taxon>
        <taxon>Bacillota</taxon>
        <taxon>Clostridia</taxon>
        <taxon>Eubacteriales</taxon>
        <taxon>Eubacteriaceae</taxon>
        <taxon>Alkalibaculum</taxon>
    </lineage>
</organism>
<dbReference type="PROSITE" id="PS51192">
    <property type="entry name" value="HELICASE_ATP_BIND_1"/>
    <property type="match status" value="1"/>
</dbReference>
<dbReference type="InterPro" id="IPR044742">
    <property type="entry name" value="DEAD/DEAH_RhlB"/>
</dbReference>
<dbReference type="PROSITE" id="PS00039">
    <property type="entry name" value="DEAD_ATP_HELICASE"/>
    <property type="match status" value="1"/>
</dbReference>
<evidence type="ECO:0000256" key="7">
    <source>
        <dbReference type="ARBA" id="ARBA00023016"/>
    </source>
</evidence>
<dbReference type="InterPro" id="IPR005580">
    <property type="entry name" value="DbpA/CsdA_RNA-bd_dom"/>
</dbReference>
<dbReference type="EC" id="3.6.4.13" evidence="1"/>
<evidence type="ECO:0000256" key="6">
    <source>
        <dbReference type="ARBA" id="ARBA00022840"/>
    </source>
</evidence>
<evidence type="ECO:0000313" key="17">
    <source>
        <dbReference type="EMBL" id="RBP67357.1"/>
    </source>
</evidence>
<feature type="region of interest" description="Disordered" evidence="13">
    <location>
        <begin position="439"/>
        <end position="462"/>
    </location>
</feature>
<dbReference type="SUPFAM" id="SSF52540">
    <property type="entry name" value="P-loop containing nucleoside triphosphate hydrolases"/>
    <property type="match status" value="1"/>
</dbReference>
<evidence type="ECO:0000256" key="9">
    <source>
        <dbReference type="ARBA" id="ARBA00047984"/>
    </source>
</evidence>
<dbReference type="RefSeq" id="WP_113919921.1">
    <property type="nucleotide sequence ID" value="NZ_QNRX01000004.1"/>
</dbReference>
<evidence type="ECO:0000256" key="8">
    <source>
        <dbReference type="ARBA" id="ARBA00038437"/>
    </source>
</evidence>
<evidence type="ECO:0000256" key="11">
    <source>
        <dbReference type="PROSITE-ProRule" id="PRU00552"/>
    </source>
</evidence>
<comment type="similarity">
    <text evidence="8 12">Belongs to the DEAD box helicase family.</text>
</comment>
<dbReference type="OrthoDB" id="9805696at2"/>
<keyword evidence="6 12" id="KW-0067">ATP-binding</keyword>
<keyword evidence="18" id="KW-1185">Reference proteome</keyword>
<feature type="domain" description="Helicase ATP-binding" evidence="14">
    <location>
        <begin position="35"/>
        <end position="206"/>
    </location>
</feature>
<dbReference type="GO" id="GO:0009409">
    <property type="term" value="P:response to cold"/>
    <property type="evidence" value="ECO:0007669"/>
    <property type="project" value="TreeGrafter"/>
</dbReference>
<dbReference type="GO" id="GO:0005840">
    <property type="term" value="C:ribosome"/>
    <property type="evidence" value="ECO:0007669"/>
    <property type="project" value="TreeGrafter"/>
</dbReference>
<reference evidence="17 18" key="1">
    <citation type="submission" date="2018-06" db="EMBL/GenBank/DDBJ databases">
        <title>Genomic Encyclopedia of Type Strains, Phase IV (KMG-IV): sequencing the most valuable type-strain genomes for metagenomic binning, comparative biology and taxonomic classification.</title>
        <authorList>
            <person name="Goeker M."/>
        </authorList>
    </citation>
    <scope>NUCLEOTIDE SEQUENCE [LARGE SCALE GENOMIC DNA]</scope>
    <source>
        <strain evidence="17 18">DSM 22112</strain>
    </source>
</reference>
<evidence type="ECO:0000256" key="2">
    <source>
        <dbReference type="ARBA" id="ARBA00022490"/>
    </source>
</evidence>
<dbReference type="GO" id="GO:0005829">
    <property type="term" value="C:cytosol"/>
    <property type="evidence" value="ECO:0007669"/>
    <property type="project" value="TreeGrafter"/>
</dbReference>
<sequence>MEIKKFEDIKCSDEIKKAVDAMGFEEMTPIQQLTMPLIMEGKDVVGQAQTGTGKTAAFGIPLLDIVDPNNKSTQALILCPTRELALQVSEEIAKLAKYKHGIKIAPIYGGQSIDRQINALKRGVQIVIGTPGRVIDHINRRTLKLKDLKLFVLDEADEMLNMGFREDIETILESVDHERQTLLFSATMPKAILEIINKYQKDPEIVKVVHKELTTPNVEQLYIEVKEQDKIEVLTRLIDVYNPKLSIIFCNTKRKVDDVTDLIQSRGYSADKIHGDMKQQVRSNVISKFKRGDIEILVATDVAARGLDIDDVEIVFNYDMPSHEEYYVHRIGRTGRAGKNGTAFTFVTSRDYYLLKNVMNYTKKKINRHPIPSISDIENIKTQIFINKLKNTIGEGGLSKYINILDKMMETEDFQSIEVAAAMLKMELELPEKDVIEPVQFNKGSRRDQGSQKGGRRRRGDEHMARMFINVGRNKKIQPGDVVKSIASETSMSGSNIGHIDIFDNYTFVDIPEEYADEVLEIMRKGTIKGNKVVIERAQGKKPKRRVRTK</sequence>
<dbReference type="InterPro" id="IPR014001">
    <property type="entry name" value="Helicase_ATP-bd"/>
</dbReference>
<dbReference type="InterPro" id="IPR012677">
    <property type="entry name" value="Nucleotide-bd_a/b_plait_sf"/>
</dbReference>
<dbReference type="InterPro" id="IPR050547">
    <property type="entry name" value="DEAD_box_RNA_helicases"/>
</dbReference>
<dbReference type="GO" id="GO:0005524">
    <property type="term" value="F:ATP binding"/>
    <property type="evidence" value="ECO:0007669"/>
    <property type="project" value="UniProtKB-KW"/>
</dbReference>
<dbReference type="PANTHER" id="PTHR47963:SF8">
    <property type="entry name" value="ATP-DEPENDENT RNA HELICASE DEAD"/>
    <property type="match status" value="1"/>
</dbReference>
<dbReference type="FunFam" id="3.40.50.300:FF:000108">
    <property type="entry name" value="ATP-dependent RNA helicase RhlE"/>
    <property type="match status" value="1"/>
</dbReference>
<proteinExistence type="inferred from homology"/>
<evidence type="ECO:0000259" key="16">
    <source>
        <dbReference type="PROSITE" id="PS51195"/>
    </source>
</evidence>
<dbReference type="InterPro" id="IPR014014">
    <property type="entry name" value="RNA_helicase_DEAD_Q_motif"/>
</dbReference>
<dbReference type="InterPro" id="IPR027417">
    <property type="entry name" value="P-loop_NTPase"/>
</dbReference>
<keyword evidence="2" id="KW-0963">Cytoplasm</keyword>
<evidence type="ECO:0000313" key="18">
    <source>
        <dbReference type="Proteomes" id="UP000253490"/>
    </source>
</evidence>
<keyword evidence="4 12" id="KW-0378">Hydrolase</keyword>
<dbReference type="PANTHER" id="PTHR47963">
    <property type="entry name" value="DEAD-BOX ATP-DEPENDENT RNA HELICASE 47, MITOCHONDRIAL"/>
    <property type="match status" value="1"/>
</dbReference>
<evidence type="ECO:0000256" key="13">
    <source>
        <dbReference type="SAM" id="MobiDB-lite"/>
    </source>
</evidence>
<keyword evidence="5 12" id="KW-0347">Helicase</keyword>
<dbReference type="Pfam" id="PF25399">
    <property type="entry name" value="DeaD_dimer"/>
    <property type="match status" value="1"/>
</dbReference>
<dbReference type="InterPro" id="IPR011545">
    <property type="entry name" value="DEAD/DEAH_box_helicase_dom"/>
</dbReference>
<comment type="caution">
    <text evidence="17">The sequence shown here is derived from an EMBL/GenBank/DDBJ whole genome shotgun (WGS) entry which is preliminary data.</text>
</comment>
<dbReference type="Pfam" id="PF03880">
    <property type="entry name" value="DbpA"/>
    <property type="match status" value="1"/>
</dbReference>
<dbReference type="GO" id="GO:0016787">
    <property type="term" value="F:hydrolase activity"/>
    <property type="evidence" value="ECO:0007669"/>
    <property type="project" value="UniProtKB-KW"/>
</dbReference>
<evidence type="ECO:0000256" key="10">
    <source>
        <dbReference type="ARBA" id="ARBA00067932"/>
    </source>
</evidence>
<feature type="short sequence motif" description="Q motif" evidence="11">
    <location>
        <begin position="4"/>
        <end position="32"/>
    </location>
</feature>
<name>A0A366IAM0_9FIRM</name>
<evidence type="ECO:0000256" key="12">
    <source>
        <dbReference type="RuleBase" id="RU000492"/>
    </source>
</evidence>
<dbReference type="InterPro" id="IPR057325">
    <property type="entry name" value="DeaD_dimer"/>
</dbReference>